<keyword evidence="2" id="KW-1185">Reference proteome</keyword>
<keyword evidence="1" id="KW-0255">Endonuclease</keyword>
<organism evidence="1 2">
    <name type="scientific">Candidatus Epulonipiscium fishelsonii</name>
    <dbReference type="NCBI Taxonomy" id="77094"/>
    <lineage>
        <taxon>Bacteria</taxon>
        <taxon>Bacillati</taxon>
        <taxon>Bacillota</taxon>
        <taxon>Clostridia</taxon>
        <taxon>Lachnospirales</taxon>
        <taxon>Lachnospiraceae</taxon>
        <taxon>Candidatus Epulonipiscium</taxon>
    </lineage>
</organism>
<name>A0ACC8XJD3_9FIRM</name>
<keyword evidence="1" id="KW-0540">Nuclease</keyword>
<evidence type="ECO:0000313" key="2">
    <source>
        <dbReference type="Proteomes" id="UP000188637"/>
    </source>
</evidence>
<dbReference type="EMBL" id="LJHD01000020">
    <property type="protein sequence ID" value="ONI46401.1"/>
    <property type="molecule type" value="Genomic_DNA"/>
</dbReference>
<reference evidence="1" key="1">
    <citation type="submission" date="2016-08" db="EMBL/GenBank/DDBJ databases">
        <authorList>
            <person name="Ngugi D.K."/>
            <person name="Miyake S."/>
            <person name="Stingl U."/>
        </authorList>
    </citation>
    <scope>NUCLEOTIDE SEQUENCE</scope>
    <source>
        <strain evidence="1">SCG-D08WGA-EpuloA1</strain>
    </source>
</reference>
<sequence>MAIKNEFIKAQLDMQKQICLTNQFNAIKYVAGVDLAYYNVDGTEHAICAIVVIDYETKEVVEIASYTAQTTVLYIPGCLSFREVPIFLKANELLNTKVDLYIFDGNGYLHPRNMGLATHAGIILDLPTIGVAKNYFKVQDTDYIMPAPIKGAYENIIINGKVYGCVLRSRTNVKPIFVSIGNNIDLQTSRDIVIHLTSKESRIPLPTRLADIEANRLRKIAQTIK</sequence>
<accession>A0ACC8XJD3</accession>
<gene>
    <name evidence="1" type="ORF">AN640_03500</name>
</gene>
<proteinExistence type="predicted"/>
<protein>
    <submittedName>
        <fullName evidence="1">Endonuclease V</fullName>
    </submittedName>
</protein>
<keyword evidence="1" id="KW-0378">Hydrolase</keyword>
<comment type="caution">
    <text evidence="1">The sequence shown here is derived from an EMBL/GenBank/DDBJ whole genome shotgun (WGS) entry which is preliminary data.</text>
</comment>
<evidence type="ECO:0000313" key="1">
    <source>
        <dbReference type="EMBL" id="ONI46401.1"/>
    </source>
</evidence>
<dbReference type="Proteomes" id="UP000188637">
    <property type="component" value="Unassembled WGS sequence"/>
</dbReference>